<comment type="caution">
    <text evidence="15">The sequence shown here is derived from an EMBL/GenBank/DDBJ whole genome shotgun (WGS) entry which is preliminary data.</text>
</comment>
<evidence type="ECO:0000256" key="13">
    <source>
        <dbReference type="NCBIfam" id="TIGR00445"/>
    </source>
</evidence>
<evidence type="ECO:0000256" key="3">
    <source>
        <dbReference type="ARBA" id="ARBA00022618"/>
    </source>
</evidence>
<evidence type="ECO:0000256" key="10">
    <source>
        <dbReference type="ARBA" id="ARBA00023306"/>
    </source>
</evidence>
<proteinExistence type="inferred from homology"/>
<dbReference type="CDD" id="cd06852">
    <property type="entry name" value="GT_MraY"/>
    <property type="match status" value="1"/>
</dbReference>
<feature type="transmembrane region" description="Helical" evidence="12">
    <location>
        <begin position="20"/>
        <end position="44"/>
    </location>
</feature>
<organism evidence="15">
    <name type="scientific">Leptospirillum ferriphilum</name>
    <dbReference type="NCBI Taxonomy" id="178606"/>
    <lineage>
        <taxon>Bacteria</taxon>
        <taxon>Pseudomonadati</taxon>
        <taxon>Nitrospirota</taxon>
        <taxon>Nitrospiria</taxon>
        <taxon>Nitrospirales</taxon>
        <taxon>Nitrospiraceae</taxon>
        <taxon>Leptospirillum</taxon>
    </lineage>
</organism>
<keyword evidence="12 14" id="KW-0479">Metal-binding</keyword>
<keyword evidence="4 12" id="KW-0808">Transferase</keyword>
<feature type="transmembrane region" description="Helical" evidence="12">
    <location>
        <begin position="169"/>
        <end position="190"/>
    </location>
</feature>
<dbReference type="EMBL" id="DTMM01000088">
    <property type="protein sequence ID" value="HFT93206.1"/>
    <property type="molecule type" value="Genomic_DNA"/>
</dbReference>
<evidence type="ECO:0000256" key="5">
    <source>
        <dbReference type="ARBA" id="ARBA00022692"/>
    </source>
</evidence>
<protein>
    <recommendedName>
        <fullName evidence="12 13">Phospho-N-acetylmuramoyl-pentapeptide-transferase</fullName>
        <ecNumber evidence="12 13">2.7.8.13</ecNumber>
    </recommendedName>
    <alternativeName>
        <fullName evidence="12">UDP-MurNAc-pentapeptide phosphotransferase</fullName>
    </alternativeName>
</protein>
<keyword evidence="11 12" id="KW-0961">Cell wall biogenesis/degradation</keyword>
<evidence type="ECO:0000256" key="14">
    <source>
        <dbReference type="PIRSR" id="PIRSR600715-1"/>
    </source>
</evidence>
<reference evidence="15" key="1">
    <citation type="journal article" date="2020" name="mSystems">
        <title>Genome- and Community-Level Interaction Insights into Carbon Utilization and Element Cycling Functions of Hydrothermarchaeota in Hydrothermal Sediment.</title>
        <authorList>
            <person name="Zhou Z."/>
            <person name="Liu Y."/>
            <person name="Xu W."/>
            <person name="Pan J."/>
            <person name="Luo Z.H."/>
            <person name="Li M."/>
        </authorList>
    </citation>
    <scope>NUCLEOTIDE SEQUENCE [LARGE SCALE GENOMIC DNA]</scope>
    <source>
        <strain evidence="15">SpSt-902</strain>
    </source>
</reference>
<evidence type="ECO:0000256" key="1">
    <source>
        <dbReference type="ARBA" id="ARBA00004141"/>
    </source>
</evidence>
<sequence length="357" mass="39394">MLYQLFHLHQEIPLFNIFRYITFRAIYATVTSLVLLLALGPWLIRWLRHVQIGQEIRDDGPKSHLAKQGTPTMGGVLILLGIFVSTLLWADLSNPYVWMVLGSLAANGIIGFLDDYLKILRKQSRGLRAWQKFLLQVLSGLLLCLWYLWVNQGDTRIVIPFFKELNPMLGILFLPFAVGVLAGTANAVNLTDGLDGLAIGPVTVVSLAFMGITYVTGHEVFAHYLEIIPVPGAGELSIVCGAMVGSSLGFLWFNSYPASIFMGDVGALALGGGIGMMAIITRQELLLLLLGGIFVAEAVSVIAQVLSFKIRKKRVLRMAPLHHHYELGGVEEPKVIVRFWIVSIILALLSISTFKLR</sequence>
<feature type="transmembrane region" description="Helical" evidence="12">
    <location>
        <begin position="72"/>
        <end position="90"/>
    </location>
</feature>
<feature type="transmembrane region" description="Helical" evidence="12">
    <location>
        <begin position="286"/>
        <end position="308"/>
    </location>
</feature>
<feature type="binding site" evidence="14">
    <location>
        <position position="189"/>
    </location>
    <ligand>
        <name>Mg(2+)</name>
        <dbReference type="ChEBI" id="CHEBI:18420"/>
    </ligand>
</feature>
<comment type="pathway">
    <text evidence="12">Cell wall biogenesis; peptidoglycan biosynthesis.</text>
</comment>
<keyword evidence="9 12" id="KW-0472">Membrane</keyword>
<dbReference type="InterPro" id="IPR003524">
    <property type="entry name" value="PNAcMuramoyl-5peptid_Trfase"/>
</dbReference>
<keyword evidence="5 12" id="KW-0812">Transmembrane</keyword>
<dbReference type="GO" id="GO:0008360">
    <property type="term" value="P:regulation of cell shape"/>
    <property type="evidence" value="ECO:0007669"/>
    <property type="project" value="UniProtKB-KW"/>
</dbReference>
<dbReference type="GO" id="GO:0005886">
    <property type="term" value="C:plasma membrane"/>
    <property type="evidence" value="ECO:0007669"/>
    <property type="project" value="UniProtKB-SubCell"/>
</dbReference>
<feature type="transmembrane region" description="Helical" evidence="12">
    <location>
        <begin position="260"/>
        <end position="280"/>
    </location>
</feature>
<dbReference type="Pfam" id="PF00953">
    <property type="entry name" value="Glycos_transf_4"/>
    <property type="match status" value="1"/>
</dbReference>
<dbReference type="PROSITE" id="PS01347">
    <property type="entry name" value="MRAY_1"/>
    <property type="match status" value="1"/>
</dbReference>
<evidence type="ECO:0000256" key="12">
    <source>
        <dbReference type="HAMAP-Rule" id="MF_00038"/>
    </source>
</evidence>
<keyword evidence="8 12" id="KW-1133">Transmembrane helix</keyword>
<dbReference type="NCBIfam" id="TIGR00445">
    <property type="entry name" value="mraY"/>
    <property type="match status" value="1"/>
</dbReference>
<dbReference type="Pfam" id="PF10555">
    <property type="entry name" value="MraY_sig1"/>
    <property type="match status" value="1"/>
</dbReference>
<dbReference type="PANTHER" id="PTHR22926">
    <property type="entry name" value="PHOSPHO-N-ACETYLMURAMOYL-PENTAPEPTIDE-TRANSFERASE"/>
    <property type="match status" value="1"/>
</dbReference>
<feature type="transmembrane region" description="Helical" evidence="12">
    <location>
        <begin position="197"/>
        <end position="216"/>
    </location>
</feature>
<keyword evidence="3 12" id="KW-0132">Cell division</keyword>
<keyword evidence="7 12" id="KW-0573">Peptidoglycan synthesis</keyword>
<dbReference type="UniPathway" id="UPA00219"/>
<evidence type="ECO:0000256" key="8">
    <source>
        <dbReference type="ARBA" id="ARBA00022989"/>
    </source>
</evidence>
<dbReference type="InterPro" id="IPR018480">
    <property type="entry name" value="PNAcMuramoyl-5peptid_Trfase_CS"/>
</dbReference>
<dbReference type="GO" id="GO:0046872">
    <property type="term" value="F:metal ion binding"/>
    <property type="evidence" value="ECO:0007669"/>
    <property type="project" value="UniProtKB-KW"/>
</dbReference>
<name>A0A7C3LSF0_9BACT</name>
<comment type="cofactor">
    <cofactor evidence="12 14">
        <name>Mg(2+)</name>
        <dbReference type="ChEBI" id="CHEBI:18420"/>
    </cofactor>
</comment>
<dbReference type="GO" id="GO:0071555">
    <property type="term" value="P:cell wall organization"/>
    <property type="evidence" value="ECO:0007669"/>
    <property type="project" value="UniProtKB-KW"/>
</dbReference>
<evidence type="ECO:0000256" key="9">
    <source>
        <dbReference type="ARBA" id="ARBA00023136"/>
    </source>
</evidence>
<dbReference type="PROSITE" id="PS01348">
    <property type="entry name" value="MRAY_2"/>
    <property type="match status" value="1"/>
</dbReference>
<keyword evidence="12" id="KW-1003">Cell membrane</keyword>
<dbReference type="EC" id="2.7.8.13" evidence="12 13"/>
<feature type="transmembrane region" description="Helical" evidence="12">
    <location>
        <begin position="129"/>
        <end position="149"/>
    </location>
</feature>
<keyword evidence="10 12" id="KW-0131">Cell cycle</keyword>
<dbReference type="HAMAP" id="MF_00038">
    <property type="entry name" value="MraY"/>
    <property type="match status" value="1"/>
</dbReference>
<evidence type="ECO:0000256" key="11">
    <source>
        <dbReference type="ARBA" id="ARBA00023316"/>
    </source>
</evidence>
<evidence type="ECO:0000313" key="15">
    <source>
        <dbReference type="EMBL" id="HFT93206.1"/>
    </source>
</evidence>
<feature type="transmembrane region" description="Helical" evidence="12">
    <location>
        <begin position="335"/>
        <end position="354"/>
    </location>
</feature>
<evidence type="ECO:0000256" key="7">
    <source>
        <dbReference type="ARBA" id="ARBA00022984"/>
    </source>
</evidence>
<dbReference type="InterPro" id="IPR000715">
    <property type="entry name" value="Glycosyl_transferase_4"/>
</dbReference>
<comment type="similarity">
    <text evidence="2 12">Belongs to the glycosyltransferase 4 family. MraY subfamily.</text>
</comment>
<evidence type="ECO:0000256" key="6">
    <source>
        <dbReference type="ARBA" id="ARBA00022960"/>
    </source>
</evidence>
<accession>A0A7C3LSF0</accession>
<gene>
    <name evidence="12" type="primary">mraY</name>
    <name evidence="15" type="ORF">ENX03_04580</name>
</gene>
<feature type="binding site" evidence="14">
    <location>
        <position position="264"/>
    </location>
    <ligand>
        <name>Mg(2+)</name>
        <dbReference type="ChEBI" id="CHEBI:18420"/>
    </ligand>
</feature>
<dbReference type="PANTHER" id="PTHR22926:SF5">
    <property type="entry name" value="PHOSPHO-N-ACETYLMURAMOYL-PENTAPEPTIDE-TRANSFERASE HOMOLOG"/>
    <property type="match status" value="1"/>
</dbReference>
<feature type="transmembrane region" description="Helical" evidence="12">
    <location>
        <begin position="236"/>
        <end position="253"/>
    </location>
</feature>
<dbReference type="GO" id="GO:0009252">
    <property type="term" value="P:peptidoglycan biosynthetic process"/>
    <property type="evidence" value="ECO:0007669"/>
    <property type="project" value="UniProtKB-UniRule"/>
</dbReference>
<feature type="transmembrane region" description="Helical" evidence="12">
    <location>
        <begin position="96"/>
        <end position="117"/>
    </location>
</feature>
<keyword evidence="12 14" id="KW-0460">Magnesium</keyword>
<dbReference type="GO" id="GO:0008963">
    <property type="term" value="F:phospho-N-acetylmuramoyl-pentapeptide-transferase activity"/>
    <property type="evidence" value="ECO:0007669"/>
    <property type="project" value="UniProtKB-UniRule"/>
</dbReference>
<comment type="subcellular location">
    <subcellularLocation>
        <location evidence="12">Cell membrane</location>
        <topology evidence="12">Multi-pass membrane protein</topology>
    </subcellularLocation>
    <subcellularLocation>
        <location evidence="1">Membrane</location>
        <topology evidence="1">Multi-pass membrane protein</topology>
    </subcellularLocation>
</comment>
<evidence type="ECO:0000256" key="4">
    <source>
        <dbReference type="ARBA" id="ARBA00022679"/>
    </source>
</evidence>
<comment type="catalytic activity">
    <reaction evidence="12">
        <text>UDP-N-acetyl-alpha-D-muramoyl-L-alanyl-gamma-D-glutamyl-meso-2,6-diaminopimeloyl-D-alanyl-D-alanine + di-trans,octa-cis-undecaprenyl phosphate = di-trans,octa-cis-undecaprenyl diphospho-N-acetyl-alpha-D-muramoyl-L-alanyl-D-glutamyl-meso-2,6-diaminopimeloyl-D-alanyl-D-alanine + UMP</text>
        <dbReference type="Rhea" id="RHEA:28386"/>
        <dbReference type="ChEBI" id="CHEBI:57865"/>
        <dbReference type="ChEBI" id="CHEBI:60392"/>
        <dbReference type="ChEBI" id="CHEBI:61386"/>
        <dbReference type="ChEBI" id="CHEBI:61387"/>
        <dbReference type="EC" id="2.7.8.13"/>
    </reaction>
</comment>
<comment type="function">
    <text evidence="12">Catalyzes the initial step of the lipid cycle reactions in the biosynthesis of the cell wall peptidoglycan: transfers peptidoglycan precursor phospho-MurNAc-pentapeptide from UDP-MurNAc-pentapeptide onto the lipid carrier undecaprenyl phosphate, yielding undecaprenyl-pyrophosphoryl-MurNAc-pentapeptide, known as lipid I.</text>
</comment>
<keyword evidence="6 12" id="KW-0133">Cell shape</keyword>
<dbReference type="AlphaFoldDB" id="A0A7C3LSF0"/>
<dbReference type="GO" id="GO:0051301">
    <property type="term" value="P:cell division"/>
    <property type="evidence" value="ECO:0007669"/>
    <property type="project" value="UniProtKB-KW"/>
</dbReference>
<evidence type="ECO:0000256" key="2">
    <source>
        <dbReference type="ARBA" id="ARBA00005583"/>
    </source>
</evidence>